<keyword evidence="3" id="KW-0378">Hydrolase</keyword>
<feature type="domain" description="Phosphodiester glycosidase" evidence="2">
    <location>
        <begin position="285"/>
        <end position="479"/>
    </location>
</feature>
<dbReference type="PANTHER" id="PTHR40446:SF2">
    <property type="entry name" value="N-ACETYLGLUCOSAMINE-1-PHOSPHODIESTER ALPHA-N-ACETYLGLUCOSAMINIDASE"/>
    <property type="match status" value="1"/>
</dbReference>
<evidence type="ECO:0000259" key="2">
    <source>
        <dbReference type="Pfam" id="PF09992"/>
    </source>
</evidence>
<organism evidence="3">
    <name type="scientific">Streptomyces sp. R44</name>
    <dbReference type="NCBI Taxonomy" id="3238633"/>
    <lineage>
        <taxon>Bacteria</taxon>
        <taxon>Bacillati</taxon>
        <taxon>Actinomycetota</taxon>
        <taxon>Actinomycetes</taxon>
        <taxon>Kitasatosporales</taxon>
        <taxon>Streptomycetaceae</taxon>
        <taxon>Streptomyces</taxon>
    </lineage>
</organism>
<feature type="signal peptide" evidence="1">
    <location>
        <begin position="1"/>
        <end position="32"/>
    </location>
</feature>
<dbReference type="GO" id="GO:0016798">
    <property type="term" value="F:hydrolase activity, acting on glycosyl bonds"/>
    <property type="evidence" value="ECO:0007669"/>
    <property type="project" value="UniProtKB-KW"/>
</dbReference>
<keyword evidence="1" id="KW-0732">Signal</keyword>
<dbReference type="EMBL" id="CP163444">
    <property type="protein sequence ID" value="XDQ69169.1"/>
    <property type="molecule type" value="Genomic_DNA"/>
</dbReference>
<proteinExistence type="predicted"/>
<dbReference type="PANTHER" id="PTHR40446">
    <property type="entry name" value="N-ACETYLGLUCOSAMINE-1-PHOSPHODIESTER ALPHA-N-ACETYLGLUCOSAMINIDASE"/>
    <property type="match status" value="1"/>
</dbReference>
<dbReference type="AlphaFoldDB" id="A0AB39SV43"/>
<reference evidence="3" key="1">
    <citation type="submission" date="2024-07" db="EMBL/GenBank/DDBJ databases">
        <authorList>
            <person name="Yu S.T."/>
        </authorList>
    </citation>
    <scope>NUCLEOTIDE SEQUENCE</scope>
    <source>
        <strain evidence="3">R44</strain>
    </source>
</reference>
<feature type="chain" id="PRO_5044251958" evidence="1">
    <location>
        <begin position="33"/>
        <end position="492"/>
    </location>
</feature>
<protein>
    <submittedName>
        <fullName evidence="3">Phosphodiester glycosidase family protein</fullName>
    </submittedName>
</protein>
<keyword evidence="3" id="KW-0326">Glycosidase</keyword>
<evidence type="ECO:0000256" key="1">
    <source>
        <dbReference type="SAM" id="SignalP"/>
    </source>
</evidence>
<gene>
    <name evidence="3" type="ORF">AB5J54_00830</name>
</gene>
<dbReference type="InterPro" id="IPR018711">
    <property type="entry name" value="NAGPA"/>
</dbReference>
<sequence length="492" mass="51155">MNPATNSAGRSRMRRVAAVPVALATLALTQSAAVADPATNDVQSVLDTLTPHHLTVAEGITRTTYSSDSSEIVVRVAVIDPDLGAISLDSTVGAGVGVKEPTTAMLATVGTTAKDAPYVGVNGGYSVSTKDEDDATGKSIPEERSFPMVTSVQEDVVQGAACLKGQNAVVLQHGRPHFTKITTTLGITSDRNTADTADDATRVVDAVNRYPGWIAFCPQEAGDKSLPYTTDANGDVQRLDQYGNVIKSGPYYQDSSEIVVFTSAYGQKTPEPRHTPFVAADDADGVEVAVDASGRVTAVKSPRGGMDVPPGGMVLQGIGDDAQTGGGAQWLRDHAMVGAKLTYTQRATDLGVVEDPTDDVDLPLDPAYPSIDVVNGTHDLMRHGRVVAEPADNVANDPRTAIGADGYGRTLLVSVTARDEGLRRGVPIYDLAKIMEDLGAVDALNLDGGGSTTFVVDGQVKNVLSDAGGVERPVYDAVYAGRGGHGLPAGGN</sequence>
<evidence type="ECO:0000313" key="3">
    <source>
        <dbReference type="EMBL" id="XDQ69169.1"/>
    </source>
</evidence>
<accession>A0AB39SV43</accession>
<name>A0AB39SV43_9ACTN</name>
<dbReference type="RefSeq" id="WP_369141911.1">
    <property type="nucleotide sequence ID" value="NZ_CP163444.1"/>
</dbReference>
<dbReference type="Pfam" id="PF09992">
    <property type="entry name" value="NAGPA"/>
    <property type="match status" value="1"/>
</dbReference>